<accession>A0A1M5P7U6</accession>
<keyword evidence="3" id="KW-1185">Reference proteome</keyword>
<name>A0A1M5P7U6_9SPHI</name>
<dbReference type="Proteomes" id="UP000184287">
    <property type="component" value="Unassembled WGS sequence"/>
</dbReference>
<dbReference type="EMBL" id="FQUQ01000009">
    <property type="protein sequence ID" value="SHG97775.1"/>
    <property type="molecule type" value="Genomic_DNA"/>
</dbReference>
<feature type="transmembrane region" description="Helical" evidence="1">
    <location>
        <begin position="68"/>
        <end position="87"/>
    </location>
</feature>
<keyword evidence="1" id="KW-0472">Membrane</keyword>
<proteinExistence type="predicted"/>
<feature type="transmembrane region" description="Helical" evidence="1">
    <location>
        <begin position="99"/>
        <end position="118"/>
    </location>
</feature>
<evidence type="ECO:0000313" key="2">
    <source>
        <dbReference type="EMBL" id="SHG97775.1"/>
    </source>
</evidence>
<keyword evidence="1" id="KW-1133">Transmembrane helix</keyword>
<gene>
    <name evidence="2" type="ORF">SAMN04488522_10942</name>
</gene>
<feature type="transmembrane region" description="Helical" evidence="1">
    <location>
        <begin position="29"/>
        <end position="48"/>
    </location>
</feature>
<dbReference type="OrthoDB" id="766086at2"/>
<organism evidence="2 3">
    <name type="scientific">Pedobacter caeni</name>
    <dbReference type="NCBI Taxonomy" id="288992"/>
    <lineage>
        <taxon>Bacteria</taxon>
        <taxon>Pseudomonadati</taxon>
        <taxon>Bacteroidota</taxon>
        <taxon>Sphingobacteriia</taxon>
        <taxon>Sphingobacteriales</taxon>
        <taxon>Sphingobacteriaceae</taxon>
        <taxon>Pedobacter</taxon>
    </lineage>
</organism>
<reference evidence="3" key="1">
    <citation type="submission" date="2016-11" db="EMBL/GenBank/DDBJ databases">
        <authorList>
            <person name="Varghese N."/>
            <person name="Submissions S."/>
        </authorList>
    </citation>
    <scope>NUCLEOTIDE SEQUENCE [LARGE SCALE GENOMIC DNA]</scope>
    <source>
        <strain evidence="3">DSM 16990</strain>
    </source>
</reference>
<evidence type="ECO:0000313" key="3">
    <source>
        <dbReference type="Proteomes" id="UP000184287"/>
    </source>
</evidence>
<dbReference type="RefSeq" id="WP_073238571.1">
    <property type="nucleotide sequence ID" value="NZ_FQUQ01000009.1"/>
</dbReference>
<dbReference type="STRING" id="288992.SAMN04488522_10942"/>
<dbReference type="AlphaFoldDB" id="A0A1M5P7U6"/>
<keyword evidence="1" id="KW-0812">Transmembrane</keyword>
<evidence type="ECO:0000256" key="1">
    <source>
        <dbReference type="SAM" id="Phobius"/>
    </source>
</evidence>
<protein>
    <submittedName>
        <fullName evidence="2">Uncharacterized protein</fullName>
    </submittedName>
</protein>
<sequence>MQIPANNPNEDYEFVNHNSRKPKKAISPLLIGVLFIAAGLLSSYFFIYQKLQQMAEHAPSVSYSVKTMMLGPVLLIFGLYYVLVRPSDLNAQSPRDKKWLYIFIGIFIVAMIILHEWFKAQANGYGYNF</sequence>